<dbReference type="OrthoDB" id="3259098at2759"/>
<dbReference type="InterPro" id="IPR011990">
    <property type="entry name" value="TPR-like_helical_dom_sf"/>
</dbReference>
<dbReference type="InterPro" id="IPR053137">
    <property type="entry name" value="NLR-like"/>
</dbReference>
<gene>
    <name evidence="3" type="ORF">PIIN_01144</name>
</gene>
<keyword evidence="4" id="KW-1185">Reference proteome</keyword>
<dbReference type="HOGENOM" id="CLU_000288_125_6_1"/>
<organism evidence="3 4">
    <name type="scientific">Serendipita indica (strain DSM 11827)</name>
    <name type="common">Root endophyte fungus</name>
    <name type="synonym">Piriformospora indica</name>
    <dbReference type="NCBI Taxonomy" id="1109443"/>
    <lineage>
        <taxon>Eukaryota</taxon>
        <taxon>Fungi</taxon>
        <taxon>Dikarya</taxon>
        <taxon>Basidiomycota</taxon>
        <taxon>Agaricomycotina</taxon>
        <taxon>Agaricomycetes</taxon>
        <taxon>Sebacinales</taxon>
        <taxon>Serendipitaceae</taxon>
        <taxon>Serendipita</taxon>
    </lineage>
</organism>
<comment type="caution">
    <text evidence="3">The sequence shown here is derived from an EMBL/GenBank/DDBJ whole genome shotgun (WGS) entry which is preliminary data.</text>
</comment>
<dbReference type="eggNOG" id="KOG1840">
    <property type="taxonomic scope" value="Eukaryota"/>
</dbReference>
<dbReference type="Gene3D" id="3.40.1090.10">
    <property type="entry name" value="Cytosolic phospholipase A2 catalytic domain"/>
    <property type="match status" value="1"/>
</dbReference>
<feature type="domain" description="PNPLA" evidence="2">
    <location>
        <begin position="14"/>
        <end position="186"/>
    </location>
</feature>
<reference evidence="3 4" key="1">
    <citation type="journal article" date="2011" name="PLoS Pathog.">
        <title>Endophytic Life Strategies Decoded by Genome and Transcriptome Analyses of the Mutualistic Root Symbiont Piriformospora indica.</title>
        <authorList>
            <person name="Zuccaro A."/>
            <person name="Lahrmann U."/>
            <person name="Guldener U."/>
            <person name="Langen G."/>
            <person name="Pfiffi S."/>
            <person name="Biedenkopf D."/>
            <person name="Wong P."/>
            <person name="Samans B."/>
            <person name="Grimm C."/>
            <person name="Basiewicz M."/>
            <person name="Murat C."/>
            <person name="Martin F."/>
            <person name="Kogel K.H."/>
        </authorList>
    </citation>
    <scope>NUCLEOTIDE SEQUENCE [LARGE SCALE GENOMIC DNA]</scope>
    <source>
        <strain evidence="3 4">DSM 11827</strain>
    </source>
</reference>
<dbReference type="Gene3D" id="3.40.50.300">
    <property type="entry name" value="P-loop containing nucleotide triphosphate hydrolases"/>
    <property type="match status" value="1"/>
</dbReference>
<proteinExistence type="predicted"/>
<sequence length="1071" mass="119263">MAGTLDHHPGIRILSLDGGDNRCLSQVELLREYMQRLEIDSSPTPPCDHFHSIVAVGTASLIAVLIGVLGLSIDEAAEAFIRICKDVYPTTENITPEVRSQYLETAISKLLRSRGIAEDAKLNGDVHLTSCKVSLGYMSAAGIGRWRSFRNYDSRQFSYNPTIVQAVKVAMAVPGVFAPVFIGSELMQEKLVSAVPAIINPTLEAIKEARDSYLNQKISLILSLGSGKGALASDSYSLNAATQQAETTADDLQRRFGNLLIYFRLSVDRGLEHAIPSNSRGFGLIRTHTVSYLSYTTNESTLDSSLRASQVASNTTIKHLVGQAVEQCGSASAGLPPLSPFFIARDEPISRIVAGIFGDKKAGLRTVVLSGLGGSGKTQLVIHFARENMNRFRHIFFIDGSSRDSIKNGLLSQLGSCDPQFKGRDIPDITSALCTPSPYLTTEWLIILDNVDAPEIKVLEFIPLCDHGAIIITTRRHLIDGLSPGDHIHLGVMSPKESVDALIASAFNSDEELPERHREVALEIVTQLGMLPVAITGCYINKQQCLHEYLDRLRNNRQRILQYHTAQRDQLRYNHGVYAAFDTTMDVLPARALRFLGILSFFHYTDIPRRLFSIAASSDFKYERHNLLERDQEMTESAAVLRNILCPNDEWDESALDELLDVMQSYSIVSLVSLPSTVVLRFHPLFHSWANDRLVTGERGKFKAAAIRLLACGTHNNNYDIWEQLEAHIIGFVDCFEEIHVNDREAFIDVLRIEGRAAWSLRQTEAIYQKIRVTHGGDENVPTSRALLQFARVCGTAGDAQREETLTRQVVTIRRRVCGSTDLETMHATFHLACVLQKHGTPSRLKEAKLLLLEALRVRRTHLGPQHYLICDTLIVLGQAHNSLLEFTLAQPLLEEAVESLTDLLGRRHIKTTTAMRALAYCYLRQGKPKADALYQEIVESRQSAVGERHLTTLYALSSVAETTFHKGRFVEAEAEWRKVYDGVRDLLGPQHSDTLYALHFLALSVYQQQRFEEAEALLREEVEARVATMGSKHELTILAKRCLKHCIKVARGQHSGSGSILSKLGKLFSL</sequence>
<evidence type="ECO:0000256" key="1">
    <source>
        <dbReference type="ARBA" id="ARBA00023098"/>
    </source>
</evidence>
<dbReference type="InterPro" id="IPR027417">
    <property type="entry name" value="P-loop_NTPase"/>
</dbReference>
<dbReference type="InterPro" id="IPR016035">
    <property type="entry name" value="Acyl_Trfase/lysoPLipase"/>
</dbReference>
<dbReference type="STRING" id="1109443.G4T7P3"/>
<dbReference type="SUPFAM" id="SSF52151">
    <property type="entry name" value="FabD/lysophospholipase-like"/>
    <property type="match status" value="1"/>
</dbReference>
<name>G4T7P3_SERID</name>
<dbReference type="InParanoid" id="G4T7P3"/>
<dbReference type="SUPFAM" id="SSF52540">
    <property type="entry name" value="P-loop containing nucleoside triphosphate hydrolases"/>
    <property type="match status" value="1"/>
</dbReference>
<dbReference type="PANTHER" id="PTHR46082">
    <property type="entry name" value="ATP/GTP-BINDING PROTEIN-RELATED"/>
    <property type="match status" value="1"/>
</dbReference>
<protein>
    <recommendedName>
        <fullName evidence="2">PNPLA domain-containing protein</fullName>
    </recommendedName>
</protein>
<accession>G4T7P3</accession>
<keyword evidence="1" id="KW-0443">Lipid metabolism</keyword>
<dbReference type="PANTHER" id="PTHR46082:SF6">
    <property type="entry name" value="AAA+ ATPASE DOMAIN-CONTAINING PROTEIN-RELATED"/>
    <property type="match status" value="1"/>
</dbReference>
<evidence type="ECO:0000259" key="2">
    <source>
        <dbReference type="Pfam" id="PF01734"/>
    </source>
</evidence>
<dbReference type="EMBL" id="CAFZ01000012">
    <property type="protein sequence ID" value="CCA67313.1"/>
    <property type="molecule type" value="Genomic_DNA"/>
</dbReference>
<dbReference type="Gene3D" id="1.25.40.10">
    <property type="entry name" value="Tetratricopeptide repeat domain"/>
    <property type="match status" value="2"/>
</dbReference>
<evidence type="ECO:0000313" key="3">
    <source>
        <dbReference type="EMBL" id="CCA67313.1"/>
    </source>
</evidence>
<dbReference type="InterPro" id="IPR002641">
    <property type="entry name" value="PNPLA_dom"/>
</dbReference>
<dbReference type="Pfam" id="PF01734">
    <property type="entry name" value="Patatin"/>
    <property type="match status" value="1"/>
</dbReference>
<evidence type="ECO:0000313" key="4">
    <source>
        <dbReference type="Proteomes" id="UP000007148"/>
    </source>
</evidence>
<dbReference type="GO" id="GO:0046486">
    <property type="term" value="P:glycerolipid metabolic process"/>
    <property type="evidence" value="ECO:0007669"/>
    <property type="project" value="UniProtKB-ARBA"/>
</dbReference>
<dbReference type="Pfam" id="PF13424">
    <property type="entry name" value="TPR_12"/>
    <property type="match status" value="1"/>
</dbReference>
<dbReference type="AlphaFoldDB" id="G4T7P3"/>
<dbReference type="Proteomes" id="UP000007148">
    <property type="component" value="Unassembled WGS sequence"/>
</dbReference>
<dbReference type="SUPFAM" id="SSF48452">
    <property type="entry name" value="TPR-like"/>
    <property type="match status" value="2"/>
</dbReference>